<evidence type="ECO:0000256" key="5">
    <source>
        <dbReference type="RuleBase" id="RU004508"/>
    </source>
</evidence>
<dbReference type="InterPro" id="IPR015421">
    <property type="entry name" value="PyrdxlP-dep_Trfase_major"/>
</dbReference>
<dbReference type="PANTHER" id="PTHR30244">
    <property type="entry name" value="TRANSAMINASE"/>
    <property type="match status" value="1"/>
</dbReference>
<dbReference type="Pfam" id="PF01041">
    <property type="entry name" value="DegT_DnrJ_EryC1"/>
    <property type="match status" value="1"/>
</dbReference>
<dbReference type="CDD" id="cd00616">
    <property type="entry name" value="AHBA_syn"/>
    <property type="match status" value="1"/>
</dbReference>
<dbReference type="GO" id="GO:0000271">
    <property type="term" value="P:polysaccharide biosynthetic process"/>
    <property type="evidence" value="ECO:0007669"/>
    <property type="project" value="TreeGrafter"/>
</dbReference>
<evidence type="ECO:0000313" key="6">
    <source>
        <dbReference type="EMBL" id="TGB01137.1"/>
    </source>
</evidence>
<accession>A0A4Z0GV82</accession>
<dbReference type="GO" id="GO:0008483">
    <property type="term" value="F:transaminase activity"/>
    <property type="evidence" value="ECO:0007669"/>
    <property type="project" value="UniProtKB-KW"/>
</dbReference>
<dbReference type="Gene3D" id="3.40.640.10">
    <property type="entry name" value="Type I PLP-dependent aspartate aminotransferase-like (Major domain)"/>
    <property type="match status" value="1"/>
</dbReference>
<comment type="similarity">
    <text evidence="2 5">Belongs to the DegT/DnrJ/EryC1 family.</text>
</comment>
<dbReference type="Proteomes" id="UP000297982">
    <property type="component" value="Unassembled WGS sequence"/>
</dbReference>
<sequence>MIPLVNLKKQFETIEDELLVEMRRVLKSGQYILGPKVEELERRIAEKLGVDFAVAVANGTDALTLTLDAYGIGKGDEVITTPFSFFATSEAITRVGATPVFVDVDPQTFNLSPENIKEKITQATKAILPVHLFGQSADMDEINRIAQENGLVVIEDACQAFGAEYKGEPVGSLGDAACFSFFPTKNLGTMGDGGIVITSDPVIAEKVRTLRVHGSRTKYYHEQIGYNSRLDELHAAILLICLDHIDGWNRKRRLHGERYREELFQLKHIQVPKPSLNVQHVYHLFCIKSDHRKKITEYLDSRNIQTGVYYPCCLHLQEVYKDLGYVKGDFPVAEMLSQTLFAIPLDPFISVDDQDEVIQALRESEEVV</sequence>
<gene>
    <name evidence="6" type="ORF">E4663_18470</name>
</gene>
<organism evidence="6 7">
    <name type="scientific">Halobacillus salinus</name>
    <dbReference type="NCBI Taxonomy" id="192814"/>
    <lineage>
        <taxon>Bacteria</taxon>
        <taxon>Bacillati</taxon>
        <taxon>Bacillota</taxon>
        <taxon>Bacilli</taxon>
        <taxon>Bacillales</taxon>
        <taxon>Bacillaceae</taxon>
        <taxon>Halobacillus</taxon>
    </lineage>
</organism>
<keyword evidence="1 4" id="KW-0663">Pyridoxal phosphate</keyword>
<feature type="active site" description="Proton acceptor" evidence="3">
    <location>
        <position position="185"/>
    </location>
</feature>
<dbReference type="PANTHER" id="PTHR30244:SF36">
    <property type="entry name" value="3-OXO-GLUCOSE-6-PHOSPHATE:GLUTAMATE AMINOTRANSFERASE"/>
    <property type="match status" value="1"/>
</dbReference>
<keyword evidence="7" id="KW-1185">Reference proteome</keyword>
<evidence type="ECO:0000256" key="4">
    <source>
        <dbReference type="PIRSR" id="PIRSR000390-2"/>
    </source>
</evidence>
<protein>
    <submittedName>
        <fullName evidence="6">DegT/DnrJ/EryC1/StrS family aminotransferase</fullName>
    </submittedName>
</protein>
<evidence type="ECO:0000313" key="7">
    <source>
        <dbReference type="Proteomes" id="UP000297982"/>
    </source>
</evidence>
<evidence type="ECO:0000256" key="1">
    <source>
        <dbReference type="ARBA" id="ARBA00022898"/>
    </source>
</evidence>
<dbReference type="PIRSF" id="PIRSF000390">
    <property type="entry name" value="PLP_StrS"/>
    <property type="match status" value="1"/>
</dbReference>
<dbReference type="RefSeq" id="WP_135328741.1">
    <property type="nucleotide sequence ID" value="NZ_SRJC01000008.1"/>
</dbReference>
<evidence type="ECO:0000256" key="2">
    <source>
        <dbReference type="ARBA" id="ARBA00037999"/>
    </source>
</evidence>
<dbReference type="InterPro" id="IPR000653">
    <property type="entry name" value="DegT/StrS_aminotransferase"/>
</dbReference>
<name>A0A4Z0GV82_9BACI</name>
<dbReference type="FunFam" id="3.40.640.10:FF:000089">
    <property type="entry name" value="Aminotransferase, DegT/DnrJ/EryC1/StrS family"/>
    <property type="match status" value="1"/>
</dbReference>
<dbReference type="InterPro" id="IPR015424">
    <property type="entry name" value="PyrdxlP-dep_Trfase"/>
</dbReference>
<dbReference type="Gene3D" id="3.90.1150.10">
    <property type="entry name" value="Aspartate Aminotransferase, domain 1"/>
    <property type="match status" value="1"/>
</dbReference>
<proteinExistence type="inferred from homology"/>
<dbReference type="EMBL" id="SRJC01000008">
    <property type="protein sequence ID" value="TGB01137.1"/>
    <property type="molecule type" value="Genomic_DNA"/>
</dbReference>
<feature type="modified residue" description="N6-(pyridoxal phosphate)lysine" evidence="4">
    <location>
        <position position="185"/>
    </location>
</feature>
<dbReference type="GO" id="GO:0030170">
    <property type="term" value="F:pyridoxal phosphate binding"/>
    <property type="evidence" value="ECO:0007669"/>
    <property type="project" value="UniProtKB-ARBA"/>
</dbReference>
<dbReference type="InterPro" id="IPR015422">
    <property type="entry name" value="PyrdxlP-dep_Trfase_small"/>
</dbReference>
<evidence type="ECO:0000256" key="3">
    <source>
        <dbReference type="PIRSR" id="PIRSR000390-1"/>
    </source>
</evidence>
<keyword evidence="6" id="KW-0808">Transferase</keyword>
<comment type="caution">
    <text evidence="6">The sequence shown here is derived from an EMBL/GenBank/DDBJ whole genome shotgun (WGS) entry which is preliminary data.</text>
</comment>
<reference evidence="6 7" key="1">
    <citation type="journal article" date="2003" name="Int. J. Syst. Evol. Microbiol.">
        <title>Halobacillus salinus sp. nov., isolated from a salt lake on the coast of the East Sea in Korea.</title>
        <authorList>
            <person name="Yoon J.H."/>
            <person name="Kang K.H."/>
            <person name="Park Y.H."/>
        </authorList>
    </citation>
    <scope>NUCLEOTIDE SEQUENCE [LARGE SCALE GENOMIC DNA]</scope>
    <source>
        <strain evidence="6 7">HSL-3</strain>
    </source>
</reference>
<keyword evidence="6" id="KW-0032">Aminotransferase</keyword>
<dbReference type="SUPFAM" id="SSF53383">
    <property type="entry name" value="PLP-dependent transferases"/>
    <property type="match status" value="1"/>
</dbReference>
<dbReference type="AlphaFoldDB" id="A0A4Z0GV82"/>